<evidence type="ECO:0000256" key="10">
    <source>
        <dbReference type="ARBA" id="ARBA00044041"/>
    </source>
</evidence>
<proteinExistence type="inferred from homology"/>
<evidence type="ECO:0000256" key="11">
    <source>
        <dbReference type="ARBA" id="ARBA00044190"/>
    </source>
</evidence>
<evidence type="ECO:0000256" key="2">
    <source>
        <dbReference type="ARBA" id="ARBA00004713"/>
    </source>
</evidence>
<sequence length="337" mass="37346">MKVLVVKLSAFGDIIHSLPALDDLLSHPDVSEVHWLVDERYAFVSGIFPASVHVHRVALKGDTPLRSAWQTIVKLRAIKFDTVIDLQGLIKSAVLARACGSPVYGLDKRQLREKVSAWLTRPVSFHPDERHVVQQYRRVALTACNKGYTRDQAVPYQAPHIELERTNCHPDANLLARLGLRKKGFVILHAAGGWETKQLPESTWLSIAHNLPEHSPQAVFSWGNEQEKQQAEALARACHGFALPERLNMSALCALLTGASAVVGADTGLLHLAAALDTPTITFWGPSASWRSAPTGERHWHIESNPECGPCFQRKCAHFNCMDRIEAGSIIKVLHEL</sequence>
<evidence type="ECO:0000256" key="1">
    <source>
        <dbReference type="ARBA" id="ARBA00004515"/>
    </source>
</evidence>
<keyword evidence="3" id="KW-1003">Cell membrane</keyword>
<dbReference type="PANTHER" id="PTHR30160:SF19">
    <property type="entry name" value="LIPOPOLYSACCHARIDE HEPTOSYLTRANSFERASE 1"/>
    <property type="match status" value="1"/>
</dbReference>
<protein>
    <recommendedName>
        <fullName evidence="11">Lipopolysaccharide heptosyltransferase 1</fullName>
        <ecNumber evidence="10">2.4.99.23</ecNumber>
    </recommendedName>
    <alternativeName>
        <fullName evidence="12">ADP-heptose:lipopolysaccharide heptosyltransferase I</fullName>
    </alternativeName>
</protein>
<dbReference type="GO" id="GO:0005886">
    <property type="term" value="C:plasma membrane"/>
    <property type="evidence" value="ECO:0007669"/>
    <property type="project" value="UniProtKB-SubCell"/>
</dbReference>
<dbReference type="Pfam" id="PF01075">
    <property type="entry name" value="Glyco_transf_9"/>
    <property type="match status" value="1"/>
</dbReference>
<comment type="similarity">
    <text evidence="9">Belongs to the glycosyltransferase 9 family.</text>
</comment>
<comment type="pathway">
    <text evidence="2">Bacterial outer membrane biogenesis; LPS core biosynthesis.</text>
</comment>
<evidence type="ECO:0000256" key="3">
    <source>
        <dbReference type="ARBA" id="ARBA00022475"/>
    </source>
</evidence>
<evidence type="ECO:0000256" key="4">
    <source>
        <dbReference type="ARBA" id="ARBA00022519"/>
    </source>
</evidence>
<evidence type="ECO:0000256" key="7">
    <source>
        <dbReference type="ARBA" id="ARBA00022985"/>
    </source>
</evidence>
<comment type="caution">
    <text evidence="14">The sequence shown here is derived from an EMBL/GenBank/DDBJ whole genome shotgun (WGS) entry which is preliminary data.</text>
</comment>
<dbReference type="InterPro" id="IPR002201">
    <property type="entry name" value="Glyco_trans_9"/>
</dbReference>
<dbReference type="EC" id="2.4.99.23" evidence="10"/>
<evidence type="ECO:0000256" key="6">
    <source>
        <dbReference type="ARBA" id="ARBA00022679"/>
    </source>
</evidence>
<evidence type="ECO:0000256" key="12">
    <source>
        <dbReference type="ARBA" id="ARBA00044330"/>
    </source>
</evidence>
<dbReference type="Proteomes" id="UP000306585">
    <property type="component" value="Unassembled WGS sequence"/>
</dbReference>
<dbReference type="PANTHER" id="PTHR30160">
    <property type="entry name" value="TETRAACYLDISACCHARIDE 4'-KINASE-RELATED"/>
    <property type="match status" value="1"/>
</dbReference>
<keyword evidence="7" id="KW-0448">Lipopolysaccharide biosynthesis</keyword>
<keyword evidence="6 14" id="KW-0808">Transferase</keyword>
<comment type="subcellular location">
    <subcellularLocation>
        <location evidence="1">Cell inner membrane</location>
        <topology evidence="1">Peripheral membrane protein</topology>
        <orientation evidence="1">Cytoplasmic side</orientation>
    </subcellularLocation>
</comment>
<evidence type="ECO:0000256" key="8">
    <source>
        <dbReference type="ARBA" id="ARBA00023136"/>
    </source>
</evidence>
<evidence type="ECO:0000313" key="15">
    <source>
        <dbReference type="Proteomes" id="UP000306585"/>
    </source>
</evidence>
<dbReference type="GO" id="GO:0008713">
    <property type="term" value="F:ADP-heptose-lipopolysaccharide heptosyltransferase activity"/>
    <property type="evidence" value="ECO:0007669"/>
    <property type="project" value="TreeGrafter"/>
</dbReference>
<dbReference type="GO" id="GO:0005829">
    <property type="term" value="C:cytosol"/>
    <property type="evidence" value="ECO:0007669"/>
    <property type="project" value="TreeGrafter"/>
</dbReference>
<name>A0A5R9GNY3_9PROT</name>
<dbReference type="NCBIfam" id="TIGR02193">
    <property type="entry name" value="heptsyl_trn_I"/>
    <property type="match status" value="1"/>
</dbReference>
<dbReference type="GO" id="GO:0009244">
    <property type="term" value="P:lipopolysaccharide core region biosynthetic process"/>
    <property type="evidence" value="ECO:0007669"/>
    <property type="project" value="InterPro"/>
</dbReference>
<dbReference type="AlphaFoldDB" id="A0A5R9GNY3"/>
<dbReference type="EMBL" id="VBRY01000006">
    <property type="protein sequence ID" value="TLS67338.1"/>
    <property type="molecule type" value="Genomic_DNA"/>
</dbReference>
<dbReference type="SUPFAM" id="SSF53756">
    <property type="entry name" value="UDP-Glycosyltransferase/glycogen phosphorylase"/>
    <property type="match status" value="1"/>
</dbReference>
<dbReference type="InterPro" id="IPR051199">
    <property type="entry name" value="LPS_LOS_Heptosyltrfase"/>
</dbReference>
<dbReference type="OrthoDB" id="9767552at2"/>
<accession>A0A5R9GNY3</accession>
<keyword evidence="15" id="KW-1185">Reference proteome</keyword>
<organism evidence="14 15">
    <name type="scientific">Mariprofundus erugo</name>
    <dbReference type="NCBI Taxonomy" id="2528639"/>
    <lineage>
        <taxon>Bacteria</taxon>
        <taxon>Pseudomonadati</taxon>
        <taxon>Pseudomonadota</taxon>
        <taxon>Candidatius Mariprofundia</taxon>
        <taxon>Mariprofundales</taxon>
        <taxon>Mariprofundaceae</taxon>
        <taxon>Mariprofundus</taxon>
    </lineage>
</organism>
<gene>
    <name evidence="14" type="primary">waaC</name>
    <name evidence="14" type="ORF">FEF65_07890</name>
</gene>
<evidence type="ECO:0000256" key="13">
    <source>
        <dbReference type="ARBA" id="ARBA00049201"/>
    </source>
</evidence>
<evidence type="ECO:0000313" key="14">
    <source>
        <dbReference type="EMBL" id="TLS67338.1"/>
    </source>
</evidence>
<dbReference type="CDD" id="cd03789">
    <property type="entry name" value="GT9_LPS_heptosyltransferase"/>
    <property type="match status" value="1"/>
</dbReference>
<comment type="catalytic activity">
    <reaction evidence="13">
        <text>an alpha-Kdo-(2-&gt;4)-alpha-Kdo-(2-&gt;6)-lipid A + ADP-L-glycero-beta-D-manno-heptose = an L-alpha-D-Hep-(1-&gt;5)-[alpha-Kdo-(2-&gt;4)]-alpha-Kdo-(2-&gt;6)-lipid A + ADP + H(+)</text>
        <dbReference type="Rhea" id="RHEA:74067"/>
        <dbReference type="ChEBI" id="CHEBI:15378"/>
        <dbReference type="ChEBI" id="CHEBI:61506"/>
        <dbReference type="ChEBI" id="CHEBI:176431"/>
        <dbReference type="ChEBI" id="CHEBI:193068"/>
        <dbReference type="ChEBI" id="CHEBI:456216"/>
        <dbReference type="EC" id="2.4.99.23"/>
    </reaction>
</comment>
<evidence type="ECO:0000256" key="5">
    <source>
        <dbReference type="ARBA" id="ARBA00022676"/>
    </source>
</evidence>
<dbReference type="Gene3D" id="3.40.50.2000">
    <property type="entry name" value="Glycogen Phosphorylase B"/>
    <property type="match status" value="2"/>
</dbReference>
<keyword evidence="8" id="KW-0472">Membrane</keyword>
<keyword evidence="4" id="KW-0997">Cell inner membrane</keyword>
<reference evidence="14 15" key="1">
    <citation type="journal article" date="2019" name="Appl. Environ. Microbiol.">
        <title>Environmental Evidence and Genomic Insight of Iron-oxidizing Bacteria Preference Towards More Corrosion Resistant Stainless Steel at Higher Salinities.</title>
        <authorList>
            <person name="Garrison C.E."/>
            <person name="Price K.A."/>
            <person name="Field E.K."/>
        </authorList>
    </citation>
    <scope>NUCLEOTIDE SEQUENCE [LARGE SCALE GENOMIC DNA]</scope>
    <source>
        <strain evidence="14 15">P3</strain>
    </source>
</reference>
<dbReference type="RefSeq" id="WP_138239254.1">
    <property type="nucleotide sequence ID" value="NZ_VBRY01000006.1"/>
</dbReference>
<dbReference type="InterPro" id="IPR011908">
    <property type="entry name" value="LipoPS_heptosylTferase-I"/>
</dbReference>
<evidence type="ECO:0000256" key="9">
    <source>
        <dbReference type="ARBA" id="ARBA00043995"/>
    </source>
</evidence>
<keyword evidence="5" id="KW-0328">Glycosyltransferase</keyword>